<keyword evidence="1 3" id="KW-0533">Nickel</keyword>
<dbReference type="NCBIfam" id="TIGR00299">
    <property type="entry name" value="nickel pincer cofactor biosynthesis protein LarC"/>
    <property type="match status" value="1"/>
</dbReference>
<evidence type="ECO:0000256" key="1">
    <source>
        <dbReference type="ARBA" id="ARBA00022596"/>
    </source>
</evidence>
<dbReference type="EC" id="4.99.1.12" evidence="3"/>
<reference evidence="4" key="1">
    <citation type="submission" date="2012-11" db="EMBL/GenBank/DDBJ databases">
        <title>Dependencies among metagenomic species, viruses, plasmids and units of genetic variation.</title>
        <authorList>
            <person name="Nielsen H.B."/>
            <person name="Almeida M."/>
            <person name="Juncker A.S."/>
            <person name="Rasmussen S."/>
            <person name="Li J."/>
            <person name="Sunagawa S."/>
            <person name="Plichta D."/>
            <person name="Gautier L."/>
            <person name="Le Chatelier E."/>
            <person name="Peletier E."/>
            <person name="Bonde I."/>
            <person name="Nielsen T."/>
            <person name="Manichanh C."/>
            <person name="Arumugam M."/>
            <person name="Batto J."/>
            <person name="Santos M.B.Q.D."/>
            <person name="Blom N."/>
            <person name="Borruel N."/>
            <person name="Burgdorf K.S."/>
            <person name="Boumezbeur F."/>
            <person name="Casellas F."/>
            <person name="Dore J."/>
            <person name="Guarner F."/>
            <person name="Hansen T."/>
            <person name="Hildebrand F."/>
            <person name="Kaas R.S."/>
            <person name="Kennedy S."/>
            <person name="Kristiansen K."/>
            <person name="Kultima J.R."/>
            <person name="Leonard P."/>
            <person name="Levenez F."/>
            <person name="Lund O."/>
            <person name="Moumen B."/>
            <person name="Le Paslier D."/>
            <person name="Pons N."/>
            <person name="Pedersen O."/>
            <person name="Prifti E."/>
            <person name="Qin J."/>
            <person name="Raes J."/>
            <person name="Tap J."/>
            <person name="Tims S."/>
            <person name="Ussery D.W."/>
            <person name="Yamada T."/>
            <person name="MetaHit consortium"/>
            <person name="Renault P."/>
            <person name="Sicheritz-Ponten T."/>
            <person name="Bork P."/>
            <person name="Wang J."/>
            <person name="Brunak S."/>
            <person name="Ehrlich S.D."/>
        </authorList>
    </citation>
    <scope>NUCLEOTIDE SEQUENCE [LARGE SCALE GENOMIC DNA]</scope>
</reference>
<keyword evidence="2 3" id="KW-0456">Lyase</keyword>
<protein>
    <recommendedName>
        <fullName evidence="3">Pyridinium-3,5-bisthiocarboxylic acid mononucleotide nickel insertion protein</fullName>
        <shortName evidence="3">P2TMN nickel insertion protein</shortName>
        <ecNumber evidence="3">4.99.1.12</ecNumber>
    </recommendedName>
    <alternativeName>
        <fullName evidence="3">Nickel-pincer cofactor biosynthesis protein LarC</fullName>
    </alternativeName>
</protein>
<dbReference type="HAMAP" id="MF_01074">
    <property type="entry name" value="LarC"/>
    <property type="match status" value="1"/>
</dbReference>
<comment type="caution">
    <text evidence="4">The sequence shown here is derived from an EMBL/GenBank/DDBJ whole genome shotgun (WGS) entry which is preliminary data.</text>
</comment>
<dbReference type="EMBL" id="CBHH010000062">
    <property type="protein sequence ID" value="CDD59008.1"/>
    <property type="molecule type" value="Genomic_DNA"/>
</dbReference>
<comment type="catalytic activity">
    <reaction evidence="3">
        <text>Ni(II)-pyridinium-3,5-bisthiocarboxylate mononucleotide = pyridinium-3,5-bisthiocarboxylate mononucleotide + Ni(2+)</text>
        <dbReference type="Rhea" id="RHEA:54784"/>
        <dbReference type="ChEBI" id="CHEBI:49786"/>
        <dbReference type="ChEBI" id="CHEBI:137372"/>
        <dbReference type="ChEBI" id="CHEBI:137373"/>
        <dbReference type="EC" id="4.99.1.12"/>
    </reaction>
</comment>
<dbReference type="GO" id="GO:0051604">
    <property type="term" value="P:protein maturation"/>
    <property type="evidence" value="ECO:0007669"/>
    <property type="project" value="UniProtKB-UniRule"/>
</dbReference>
<name>R7AE05_9FIRM</name>
<evidence type="ECO:0000313" key="5">
    <source>
        <dbReference type="Proteomes" id="UP000018141"/>
    </source>
</evidence>
<dbReference type="Gene3D" id="3.30.70.1380">
    <property type="entry name" value="Transcriptional regulatory protein pf0864 domain like"/>
    <property type="match status" value="1"/>
</dbReference>
<evidence type="ECO:0000256" key="2">
    <source>
        <dbReference type="ARBA" id="ARBA00023239"/>
    </source>
</evidence>
<evidence type="ECO:0000256" key="3">
    <source>
        <dbReference type="HAMAP-Rule" id="MF_01074"/>
    </source>
</evidence>
<gene>
    <name evidence="3" type="primary">larC</name>
    <name evidence="4" type="ORF">BN656_00079</name>
</gene>
<dbReference type="AlphaFoldDB" id="R7AE05"/>
<organism evidence="4 5">
    <name type="scientific">Bacteroides pectinophilus CAG:437</name>
    <dbReference type="NCBI Taxonomy" id="1263051"/>
    <lineage>
        <taxon>Bacteria</taxon>
        <taxon>Bacillati</taxon>
        <taxon>Bacillota</taxon>
        <taxon>Clostridia</taxon>
        <taxon>Eubacteriales</taxon>
    </lineage>
</organism>
<dbReference type="Proteomes" id="UP000018141">
    <property type="component" value="Unassembled WGS sequence"/>
</dbReference>
<dbReference type="GO" id="GO:0016151">
    <property type="term" value="F:nickel cation binding"/>
    <property type="evidence" value="ECO:0007669"/>
    <property type="project" value="UniProtKB-UniRule"/>
</dbReference>
<evidence type="ECO:0000313" key="4">
    <source>
        <dbReference type="EMBL" id="CDD59008.1"/>
    </source>
</evidence>
<sequence>MKILYIECSMGVAGDMLMGALYELLNDEDRKKFTDKMNSLGIEGLHVEAVPSVKCGINGTHMNVTIDGHEELESHHSEHHHHHGASMHDIRHVIDAAGISENVKKNAVEVYECIAQAESRAHGKSADEIHFHEVGSKDAMADVIGCCMLIDIIGADRIVVSPVTTGFGNVRCAHGILPVPAPATALILNDVPLRAGSIEGELCTPTGAALVKHYANEFGNMPQMTVSRIGYGMGTKDFAAANCVRVFVGIQATRTAKTIVQLCCNIDDMTAEELGYAAELLMDEGALDVYTTAIGMKKSRPGTLLTVMCREEDRERIAGLIFRNTTTLGMRVYHCERMILERSEKTLHTEFGDVRCKEASGYGVVRSKLEYDDVRRLAKSSGRSIREIRDIIENMED</sequence>
<dbReference type="InterPro" id="IPR002822">
    <property type="entry name" value="Ni_insertion"/>
</dbReference>
<dbReference type="PANTHER" id="PTHR36566">
    <property type="entry name" value="NICKEL INSERTION PROTEIN-RELATED"/>
    <property type="match status" value="1"/>
</dbReference>
<dbReference type="GO" id="GO:0016829">
    <property type="term" value="F:lyase activity"/>
    <property type="evidence" value="ECO:0007669"/>
    <property type="project" value="UniProtKB-UniRule"/>
</dbReference>
<dbReference type="Pfam" id="PF01969">
    <property type="entry name" value="Ni_insertion"/>
    <property type="match status" value="1"/>
</dbReference>
<comment type="function">
    <text evidence="3">Involved in the biosynthesis of a nickel-pincer cofactor ((SCS)Ni(II) pincer complex). Binds Ni(2+), and functions in nickel delivery to pyridinium-3,5-bisthiocarboxylic acid mononucleotide (P2TMN), to form the mature cofactor. Is thus probably required for the activation of nickel-pincer cofactor-dependent enzymes.</text>
</comment>
<proteinExistence type="inferred from homology"/>
<dbReference type="PANTHER" id="PTHR36566:SF1">
    <property type="entry name" value="PYRIDINIUM-3,5-BISTHIOCARBOXYLIC ACID MONONUCLEOTIDE NICKEL INSERTION PROTEIN"/>
    <property type="match status" value="1"/>
</dbReference>
<accession>R7AE05</accession>
<comment type="similarity">
    <text evidence="3">Belongs to the LarC family.</text>
</comment>